<dbReference type="SMART" id="SM00347">
    <property type="entry name" value="HTH_MARR"/>
    <property type="match status" value="1"/>
</dbReference>
<name>A0A1G6C5N3_9HYPH</name>
<dbReference type="InterPro" id="IPR000835">
    <property type="entry name" value="HTH_MarR-typ"/>
</dbReference>
<dbReference type="SUPFAM" id="SSF46785">
    <property type="entry name" value="Winged helix' DNA-binding domain"/>
    <property type="match status" value="1"/>
</dbReference>
<sequence length="155" mass="17752">MVKKLDEKDWPEVLDHVGWRLWQATQRWKRELDDGLVAMGYPWAADARANVIMHVGRSGIRQSDLVRRMGRSKQAVQQLLDALVDDGIVERKPDPGDSRGRLIVFTAAGRRLLADSNRVKQEIEADYRAVLGEKRFRDFMDMLAELNGRPPDSGR</sequence>
<dbReference type="STRING" id="665467.SAMN02982931_02094"/>
<organism evidence="2 3">
    <name type="scientific">Bauldia litoralis</name>
    <dbReference type="NCBI Taxonomy" id="665467"/>
    <lineage>
        <taxon>Bacteria</taxon>
        <taxon>Pseudomonadati</taxon>
        <taxon>Pseudomonadota</taxon>
        <taxon>Alphaproteobacteria</taxon>
        <taxon>Hyphomicrobiales</taxon>
        <taxon>Kaistiaceae</taxon>
        <taxon>Bauldia</taxon>
    </lineage>
</organism>
<keyword evidence="3" id="KW-1185">Reference proteome</keyword>
<dbReference type="PROSITE" id="PS50995">
    <property type="entry name" value="HTH_MARR_2"/>
    <property type="match status" value="1"/>
</dbReference>
<feature type="domain" description="HTH marR-type" evidence="1">
    <location>
        <begin position="1"/>
        <end position="148"/>
    </location>
</feature>
<dbReference type="GO" id="GO:0006950">
    <property type="term" value="P:response to stress"/>
    <property type="evidence" value="ECO:0007669"/>
    <property type="project" value="TreeGrafter"/>
</dbReference>
<dbReference type="Gene3D" id="1.10.10.10">
    <property type="entry name" value="Winged helix-like DNA-binding domain superfamily/Winged helix DNA-binding domain"/>
    <property type="match status" value="1"/>
</dbReference>
<evidence type="ECO:0000259" key="1">
    <source>
        <dbReference type="PROSITE" id="PS50995"/>
    </source>
</evidence>
<dbReference type="PANTHER" id="PTHR33164:SF57">
    <property type="entry name" value="MARR-FAMILY TRANSCRIPTIONAL REGULATOR"/>
    <property type="match status" value="1"/>
</dbReference>
<dbReference type="EMBL" id="FMXQ01000004">
    <property type="protein sequence ID" value="SDB28219.1"/>
    <property type="molecule type" value="Genomic_DNA"/>
</dbReference>
<dbReference type="AlphaFoldDB" id="A0A1G6C5N3"/>
<dbReference type="Pfam" id="PF12802">
    <property type="entry name" value="MarR_2"/>
    <property type="match status" value="1"/>
</dbReference>
<evidence type="ECO:0000313" key="2">
    <source>
        <dbReference type="EMBL" id="SDB28219.1"/>
    </source>
</evidence>
<dbReference type="InterPro" id="IPR036390">
    <property type="entry name" value="WH_DNA-bd_sf"/>
</dbReference>
<reference evidence="2 3" key="1">
    <citation type="submission" date="2016-10" db="EMBL/GenBank/DDBJ databases">
        <authorList>
            <person name="de Groot N.N."/>
        </authorList>
    </citation>
    <scope>NUCLEOTIDE SEQUENCE [LARGE SCALE GENOMIC DNA]</scope>
    <source>
        <strain evidence="2 3">ATCC 35022</strain>
    </source>
</reference>
<evidence type="ECO:0000313" key="3">
    <source>
        <dbReference type="Proteomes" id="UP000199071"/>
    </source>
</evidence>
<dbReference type="InterPro" id="IPR036388">
    <property type="entry name" value="WH-like_DNA-bd_sf"/>
</dbReference>
<dbReference type="RefSeq" id="WP_090876387.1">
    <property type="nucleotide sequence ID" value="NZ_FMXQ01000004.1"/>
</dbReference>
<dbReference type="GO" id="GO:0003700">
    <property type="term" value="F:DNA-binding transcription factor activity"/>
    <property type="evidence" value="ECO:0007669"/>
    <property type="project" value="InterPro"/>
</dbReference>
<dbReference type="PANTHER" id="PTHR33164">
    <property type="entry name" value="TRANSCRIPTIONAL REGULATOR, MARR FAMILY"/>
    <property type="match status" value="1"/>
</dbReference>
<dbReference type="Proteomes" id="UP000199071">
    <property type="component" value="Unassembled WGS sequence"/>
</dbReference>
<gene>
    <name evidence="2" type="ORF">SAMN02982931_02094</name>
</gene>
<accession>A0A1G6C5N3</accession>
<protein>
    <submittedName>
        <fullName evidence="2">MarR family protein</fullName>
    </submittedName>
</protein>
<dbReference type="OrthoDB" id="582199at2"/>
<dbReference type="InterPro" id="IPR039422">
    <property type="entry name" value="MarR/SlyA-like"/>
</dbReference>
<proteinExistence type="predicted"/>